<proteinExistence type="predicted"/>
<dbReference type="AlphaFoldDB" id="A0A7W7LN45"/>
<organism evidence="1 2">
    <name type="scientific">Streptomyces olivoverticillatus</name>
    <dbReference type="NCBI Taxonomy" id="66427"/>
    <lineage>
        <taxon>Bacteria</taxon>
        <taxon>Bacillati</taxon>
        <taxon>Actinomycetota</taxon>
        <taxon>Actinomycetes</taxon>
        <taxon>Kitasatosporales</taxon>
        <taxon>Streptomycetaceae</taxon>
        <taxon>Streptomyces</taxon>
    </lineage>
</organism>
<gene>
    <name evidence="1" type="ORF">FHS39_001717</name>
</gene>
<evidence type="ECO:0000313" key="1">
    <source>
        <dbReference type="EMBL" id="MBB4892706.1"/>
    </source>
</evidence>
<evidence type="ECO:0000313" key="2">
    <source>
        <dbReference type="Proteomes" id="UP000556084"/>
    </source>
</evidence>
<dbReference type="InterPro" id="IPR036812">
    <property type="entry name" value="NAD(P)_OxRdtase_dom_sf"/>
</dbReference>
<keyword evidence="2" id="KW-1185">Reference proteome</keyword>
<name>A0A7W7LN45_9ACTN</name>
<dbReference type="EMBL" id="JACHJH010000002">
    <property type="protein sequence ID" value="MBB4892706.1"/>
    <property type="molecule type" value="Genomic_DNA"/>
</dbReference>
<comment type="caution">
    <text evidence="1">The sequence shown here is derived from an EMBL/GenBank/DDBJ whole genome shotgun (WGS) entry which is preliminary data.</text>
</comment>
<dbReference type="Proteomes" id="UP000556084">
    <property type="component" value="Unassembled WGS sequence"/>
</dbReference>
<reference evidence="1 2" key="1">
    <citation type="submission" date="2020-08" db="EMBL/GenBank/DDBJ databases">
        <title>Genomic Encyclopedia of Type Strains, Phase III (KMG-III): the genomes of soil and plant-associated and newly described type strains.</title>
        <authorList>
            <person name="Whitman W."/>
        </authorList>
    </citation>
    <scope>NUCLEOTIDE SEQUENCE [LARGE SCALE GENOMIC DNA]</scope>
    <source>
        <strain evidence="1 2">CECT 3266</strain>
    </source>
</reference>
<accession>A0A7W7LN45</accession>
<protein>
    <submittedName>
        <fullName evidence="1">Aryl-alcohol dehydrogenase-like predicted oxidoreductase</fullName>
    </submittedName>
</protein>
<sequence length="33" mass="3304">MLLIPGTGSLAHLEENIAAGALSLSPEDLAELG</sequence>
<dbReference type="SUPFAM" id="SSF51430">
    <property type="entry name" value="NAD(P)-linked oxidoreductase"/>
    <property type="match status" value="1"/>
</dbReference>